<dbReference type="EMBL" id="JSVA01000018">
    <property type="protein sequence ID" value="KOF01820.1"/>
    <property type="molecule type" value="Genomic_DNA"/>
</dbReference>
<dbReference type="RefSeq" id="WP_053224733.1">
    <property type="nucleotide sequence ID" value="NZ_JSVA01000018.1"/>
</dbReference>
<feature type="domain" description="Nudix hydrolase" evidence="2">
    <location>
        <begin position="91"/>
        <end position="218"/>
    </location>
</feature>
<dbReference type="Pfam" id="PF00293">
    <property type="entry name" value="NUDIX"/>
    <property type="match status" value="1"/>
</dbReference>
<sequence>MRIYIKDKPLRIKRPEEVKDHSKFDLVINVDDIILNEKAFRGNMLITNASQGMIKSLLFILHHSKLKGFKSVTLITPEYEETVNLIKAKFKIIKAAGGVVEKDNKVLMIHRLGMWDFPKGKIEGKESVQEGAKREVEEECNVKVQVKEQICVTWHTYVRGGKDILKKTSWFLMGNLDDSKMKPQADEDIDEVKWMNSNEVNVALYHTYRSIQHVYKKYKKKRKKKAV</sequence>
<reference evidence="4" key="1">
    <citation type="submission" date="2014-11" db="EMBL/GenBank/DDBJ databases">
        <title>Genome sequencing of Roseivirga sp. D-25.</title>
        <authorList>
            <person name="Selvaratnam C."/>
            <person name="Thevarajoo S."/>
            <person name="Goh K.M."/>
            <person name="Eee R."/>
            <person name="Chan K.-G."/>
            <person name="Chong C.S."/>
        </authorList>
    </citation>
    <scope>NUCLEOTIDE SEQUENCE [LARGE SCALE GENOMIC DNA]</scope>
    <source>
        <strain evidence="4">D-25</strain>
    </source>
</reference>
<organism evidence="3 4">
    <name type="scientific">Roseivirga seohaensis subsp. aquiponti</name>
    <dbReference type="NCBI Taxonomy" id="1566026"/>
    <lineage>
        <taxon>Bacteria</taxon>
        <taxon>Pseudomonadati</taxon>
        <taxon>Bacteroidota</taxon>
        <taxon>Cytophagia</taxon>
        <taxon>Cytophagales</taxon>
        <taxon>Roseivirgaceae</taxon>
        <taxon>Roseivirga</taxon>
    </lineage>
</organism>
<keyword evidence="4" id="KW-1185">Reference proteome</keyword>
<keyword evidence="1" id="KW-0378">Hydrolase</keyword>
<protein>
    <recommendedName>
        <fullName evidence="2">Nudix hydrolase domain-containing protein</fullName>
    </recommendedName>
</protein>
<dbReference type="PROSITE" id="PS00893">
    <property type="entry name" value="NUDIX_BOX"/>
    <property type="match status" value="1"/>
</dbReference>
<dbReference type="InterPro" id="IPR015797">
    <property type="entry name" value="NUDIX_hydrolase-like_dom_sf"/>
</dbReference>
<gene>
    <name evidence="3" type="ORF">OB69_15905</name>
</gene>
<dbReference type="Gene3D" id="3.90.79.10">
    <property type="entry name" value="Nucleoside Triphosphate Pyrophosphohydrolase"/>
    <property type="match status" value="1"/>
</dbReference>
<dbReference type="PANTHER" id="PTHR43736:SF1">
    <property type="entry name" value="DIHYDRONEOPTERIN TRIPHOSPHATE DIPHOSPHATASE"/>
    <property type="match status" value="1"/>
</dbReference>
<dbReference type="Proteomes" id="UP000036908">
    <property type="component" value="Unassembled WGS sequence"/>
</dbReference>
<dbReference type="AlphaFoldDB" id="A0A0L8AI43"/>
<dbReference type="InterPro" id="IPR000086">
    <property type="entry name" value="NUDIX_hydrolase_dom"/>
</dbReference>
<dbReference type="PATRIC" id="fig|1566026.4.peg.1500"/>
<dbReference type="CDD" id="cd03673">
    <property type="entry name" value="NUDIX_Ap6A_hydrolase"/>
    <property type="match status" value="1"/>
</dbReference>
<comment type="caution">
    <text evidence="3">The sequence shown here is derived from an EMBL/GenBank/DDBJ whole genome shotgun (WGS) entry which is preliminary data.</text>
</comment>
<evidence type="ECO:0000313" key="4">
    <source>
        <dbReference type="Proteomes" id="UP000036908"/>
    </source>
</evidence>
<evidence type="ECO:0000259" key="2">
    <source>
        <dbReference type="PROSITE" id="PS51462"/>
    </source>
</evidence>
<dbReference type="InterPro" id="IPR020084">
    <property type="entry name" value="NUDIX_hydrolase_CS"/>
</dbReference>
<dbReference type="PANTHER" id="PTHR43736">
    <property type="entry name" value="ADP-RIBOSE PYROPHOSPHATASE"/>
    <property type="match status" value="1"/>
</dbReference>
<evidence type="ECO:0000256" key="1">
    <source>
        <dbReference type="ARBA" id="ARBA00022801"/>
    </source>
</evidence>
<dbReference type="PROSITE" id="PS51462">
    <property type="entry name" value="NUDIX"/>
    <property type="match status" value="1"/>
</dbReference>
<dbReference type="OrthoDB" id="9816289at2"/>
<proteinExistence type="predicted"/>
<evidence type="ECO:0000313" key="3">
    <source>
        <dbReference type="EMBL" id="KOF01820.1"/>
    </source>
</evidence>
<accession>A0A0L8AI43</accession>
<dbReference type="SUPFAM" id="SSF55811">
    <property type="entry name" value="Nudix"/>
    <property type="match status" value="1"/>
</dbReference>
<name>A0A0L8AI43_9BACT</name>
<dbReference type="GO" id="GO:0016787">
    <property type="term" value="F:hydrolase activity"/>
    <property type="evidence" value="ECO:0007669"/>
    <property type="project" value="UniProtKB-KW"/>
</dbReference>